<sequence length="32" mass="3649">MNYTCVRFTLSKHFTLWSGASTSTTIWAYTSS</sequence>
<dbReference type="AlphaFoldDB" id="A0A0E9WWG0"/>
<protein>
    <submittedName>
        <fullName evidence="1">Uncharacterized protein</fullName>
    </submittedName>
</protein>
<accession>A0A0E9WWG0</accession>
<proteinExistence type="predicted"/>
<name>A0A0E9WWG0_ANGAN</name>
<evidence type="ECO:0000313" key="1">
    <source>
        <dbReference type="EMBL" id="JAH93960.1"/>
    </source>
</evidence>
<reference evidence="1" key="2">
    <citation type="journal article" date="2015" name="Fish Shellfish Immunol.">
        <title>Early steps in the European eel (Anguilla anguilla)-Vibrio vulnificus interaction in the gills: Role of the RtxA13 toxin.</title>
        <authorList>
            <person name="Callol A."/>
            <person name="Pajuelo D."/>
            <person name="Ebbesson L."/>
            <person name="Teles M."/>
            <person name="MacKenzie S."/>
            <person name="Amaro C."/>
        </authorList>
    </citation>
    <scope>NUCLEOTIDE SEQUENCE</scope>
</reference>
<reference evidence="1" key="1">
    <citation type="submission" date="2014-11" db="EMBL/GenBank/DDBJ databases">
        <authorList>
            <person name="Amaro Gonzalez C."/>
        </authorList>
    </citation>
    <scope>NUCLEOTIDE SEQUENCE</scope>
</reference>
<organism evidence="1">
    <name type="scientific">Anguilla anguilla</name>
    <name type="common">European freshwater eel</name>
    <name type="synonym">Muraena anguilla</name>
    <dbReference type="NCBI Taxonomy" id="7936"/>
    <lineage>
        <taxon>Eukaryota</taxon>
        <taxon>Metazoa</taxon>
        <taxon>Chordata</taxon>
        <taxon>Craniata</taxon>
        <taxon>Vertebrata</taxon>
        <taxon>Euteleostomi</taxon>
        <taxon>Actinopterygii</taxon>
        <taxon>Neopterygii</taxon>
        <taxon>Teleostei</taxon>
        <taxon>Anguilliformes</taxon>
        <taxon>Anguillidae</taxon>
        <taxon>Anguilla</taxon>
    </lineage>
</organism>
<dbReference type="EMBL" id="GBXM01014617">
    <property type="protein sequence ID" value="JAH93960.1"/>
    <property type="molecule type" value="Transcribed_RNA"/>
</dbReference>